<dbReference type="Gene3D" id="3.40.50.1820">
    <property type="entry name" value="alpha/beta hydrolase"/>
    <property type="match status" value="1"/>
</dbReference>
<dbReference type="InterPro" id="IPR029058">
    <property type="entry name" value="AB_hydrolase_fold"/>
</dbReference>
<evidence type="ECO:0000256" key="2">
    <source>
        <dbReference type="ARBA" id="ARBA00022801"/>
    </source>
</evidence>
<reference evidence="6" key="1">
    <citation type="journal article" date="2019" name="Int. J. Syst. Evol. Microbiol.">
        <title>The Global Catalogue of Microorganisms (GCM) 10K type strain sequencing project: providing services to taxonomists for standard genome sequencing and annotation.</title>
        <authorList>
            <consortium name="The Broad Institute Genomics Platform"/>
            <consortium name="The Broad Institute Genome Sequencing Center for Infectious Disease"/>
            <person name="Wu L."/>
            <person name="Ma J."/>
        </authorList>
    </citation>
    <scope>NUCLEOTIDE SEQUENCE [LARGE SCALE GENOMIC DNA]</scope>
    <source>
        <strain evidence="6">KCTC 42424</strain>
    </source>
</reference>
<dbReference type="InterPro" id="IPR013094">
    <property type="entry name" value="AB_hydrolase_3"/>
</dbReference>
<comment type="caution">
    <text evidence="5">The sequence shown here is derived from an EMBL/GenBank/DDBJ whole genome shotgun (WGS) entry which is preliminary data.</text>
</comment>
<gene>
    <name evidence="5" type="ORF">ACFOMG_16815</name>
</gene>
<dbReference type="PANTHER" id="PTHR48081">
    <property type="entry name" value="AB HYDROLASE SUPERFAMILY PROTEIN C4A8.06C"/>
    <property type="match status" value="1"/>
</dbReference>
<proteinExistence type="inferred from homology"/>
<organism evidence="5 6">
    <name type="scientific">Bacterioplanoides pacificum</name>
    <dbReference type="NCBI Taxonomy" id="1171596"/>
    <lineage>
        <taxon>Bacteria</taxon>
        <taxon>Pseudomonadati</taxon>
        <taxon>Pseudomonadota</taxon>
        <taxon>Gammaproteobacteria</taxon>
        <taxon>Oceanospirillales</taxon>
        <taxon>Oceanospirillaceae</taxon>
        <taxon>Bacterioplanoides</taxon>
    </lineage>
</organism>
<dbReference type="Pfam" id="PF07859">
    <property type="entry name" value="Abhydrolase_3"/>
    <property type="match status" value="1"/>
</dbReference>
<feature type="domain" description="Alpha/beta hydrolase fold-3" evidence="4">
    <location>
        <begin position="72"/>
        <end position="269"/>
    </location>
</feature>
<dbReference type="SUPFAM" id="SSF53474">
    <property type="entry name" value="alpha/beta-Hydrolases"/>
    <property type="match status" value="1"/>
</dbReference>
<sequence length="293" mass="32049">MASLMAKMTAAAVKRLVQPTFTPGYPLHKQRKRLNLLQKFAPLPWGVEKIEITLAGIPAWRLTPLAARRGQLLYLHGGGYVCGSPQSHGDMAARIAKQTGLITTLIDYRLAPEHPFPAGLDDAVCAYQELANHGPVYIAGDSAGGGLTLALVQRIQQAELPPPVALLLLSPLTDLSCSGDSFEQRAGRDKLLTPGWIREAVPAYCRDESVDNPLVSPLNADFNGFPATLIQVGSEEILYSDSVRLHQRMQQAGVRVVLSEYPEMWHVFQLHAGYMPEAKQAVKELAAFVHNQQ</sequence>
<dbReference type="GO" id="GO:0016787">
    <property type="term" value="F:hydrolase activity"/>
    <property type="evidence" value="ECO:0007669"/>
    <property type="project" value="UniProtKB-KW"/>
</dbReference>
<keyword evidence="6" id="KW-1185">Reference proteome</keyword>
<keyword evidence="2 5" id="KW-0378">Hydrolase</keyword>
<dbReference type="PANTHER" id="PTHR48081:SF30">
    <property type="entry name" value="ACETYL-HYDROLASE LIPR-RELATED"/>
    <property type="match status" value="1"/>
</dbReference>
<dbReference type="InterPro" id="IPR050300">
    <property type="entry name" value="GDXG_lipolytic_enzyme"/>
</dbReference>
<evidence type="ECO:0000256" key="3">
    <source>
        <dbReference type="PROSITE-ProRule" id="PRU10038"/>
    </source>
</evidence>
<evidence type="ECO:0000256" key="1">
    <source>
        <dbReference type="ARBA" id="ARBA00010515"/>
    </source>
</evidence>
<accession>A0ABV7VWL2</accession>
<protein>
    <submittedName>
        <fullName evidence="5">Alpha/beta hydrolase</fullName>
    </submittedName>
</protein>
<dbReference type="EMBL" id="JBHRYB010000024">
    <property type="protein sequence ID" value="MFC3681765.1"/>
    <property type="molecule type" value="Genomic_DNA"/>
</dbReference>
<name>A0ABV7VWL2_9GAMM</name>
<comment type="similarity">
    <text evidence="1">Belongs to the 'GDXG' lipolytic enzyme family.</text>
</comment>
<dbReference type="InterPro" id="IPR033140">
    <property type="entry name" value="Lipase_GDXG_put_SER_AS"/>
</dbReference>
<dbReference type="RefSeq" id="WP_376868374.1">
    <property type="nucleotide sequence ID" value="NZ_JBHRYB010000024.1"/>
</dbReference>
<dbReference type="PROSITE" id="PS01173">
    <property type="entry name" value="LIPASE_GDXG_HIS"/>
    <property type="match status" value="1"/>
</dbReference>
<dbReference type="PROSITE" id="PS01174">
    <property type="entry name" value="LIPASE_GDXG_SER"/>
    <property type="match status" value="1"/>
</dbReference>
<dbReference type="InterPro" id="IPR002168">
    <property type="entry name" value="Lipase_GDXG_HIS_AS"/>
</dbReference>
<evidence type="ECO:0000313" key="5">
    <source>
        <dbReference type="EMBL" id="MFC3681765.1"/>
    </source>
</evidence>
<dbReference type="Proteomes" id="UP001595722">
    <property type="component" value="Unassembled WGS sequence"/>
</dbReference>
<evidence type="ECO:0000313" key="6">
    <source>
        <dbReference type="Proteomes" id="UP001595722"/>
    </source>
</evidence>
<evidence type="ECO:0000259" key="4">
    <source>
        <dbReference type="Pfam" id="PF07859"/>
    </source>
</evidence>
<feature type="active site" evidence="3">
    <location>
        <position position="142"/>
    </location>
</feature>